<evidence type="ECO:0008006" key="3">
    <source>
        <dbReference type="Google" id="ProtNLM"/>
    </source>
</evidence>
<name>A0A165E9G9_EXIGL</name>
<accession>A0A165E9G9</accession>
<protein>
    <recommendedName>
        <fullName evidence="3">Endonuclease/exonuclease/phosphatase domain-containing protein</fullName>
    </recommendedName>
</protein>
<dbReference type="OrthoDB" id="416119at2759"/>
<dbReference type="SUPFAM" id="SSF56219">
    <property type="entry name" value="DNase I-like"/>
    <property type="match status" value="1"/>
</dbReference>
<organism evidence="1 2">
    <name type="scientific">Exidia glandulosa HHB12029</name>
    <dbReference type="NCBI Taxonomy" id="1314781"/>
    <lineage>
        <taxon>Eukaryota</taxon>
        <taxon>Fungi</taxon>
        <taxon>Dikarya</taxon>
        <taxon>Basidiomycota</taxon>
        <taxon>Agaricomycotina</taxon>
        <taxon>Agaricomycetes</taxon>
        <taxon>Auriculariales</taxon>
        <taxon>Exidiaceae</taxon>
        <taxon>Exidia</taxon>
    </lineage>
</organism>
<dbReference type="Gene3D" id="3.60.10.10">
    <property type="entry name" value="Endonuclease/exonuclease/phosphatase"/>
    <property type="match status" value="1"/>
</dbReference>
<proteinExistence type="predicted"/>
<dbReference type="InterPro" id="IPR036691">
    <property type="entry name" value="Endo/exonu/phosph_ase_sf"/>
</dbReference>
<reference evidence="1 2" key="1">
    <citation type="journal article" date="2016" name="Mol. Biol. Evol.">
        <title>Comparative Genomics of Early-Diverging Mushroom-Forming Fungi Provides Insights into the Origins of Lignocellulose Decay Capabilities.</title>
        <authorList>
            <person name="Nagy L.G."/>
            <person name="Riley R."/>
            <person name="Tritt A."/>
            <person name="Adam C."/>
            <person name="Daum C."/>
            <person name="Floudas D."/>
            <person name="Sun H."/>
            <person name="Yadav J.S."/>
            <person name="Pangilinan J."/>
            <person name="Larsson K.H."/>
            <person name="Matsuura K."/>
            <person name="Barry K."/>
            <person name="Labutti K."/>
            <person name="Kuo R."/>
            <person name="Ohm R.A."/>
            <person name="Bhattacharya S.S."/>
            <person name="Shirouzu T."/>
            <person name="Yoshinaga Y."/>
            <person name="Martin F.M."/>
            <person name="Grigoriev I.V."/>
            <person name="Hibbett D.S."/>
        </authorList>
    </citation>
    <scope>NUCLEOTIDE SEQUENCE [LARGE SCALE GENOMIC DNA]</scope>
    <source>
        <strain evidence="1 2">HHB12029</strain>
    </source>
</reference>
<dbReference type="Proteomes" id="UP000077266">
    <property type="component" value="Unassembled WGS sequence"/>
</dbReference>
<evidence type="ECO:0000313" key="2">
    <source>
        <dbReference type="Proteomes" id="UP000077266"/>
    </source>
</evidence>
<gene>
    <name evidence="1" type="ORF">EXIGLDRAFT_225721</name>
</gene>
<sequence length="128" mass="14076">MWSRSFGGFGTSLIASGPCFLVFSAPTNPHQRASLSNECHGIAKSWVVIPGRAMVVSINWHLGEKLTLLAVYAPNTAKEQSEFWPKILEVLKKKSHIPKPRILLGDCNNVESAIDRYCNGSVGYLGYV</sequence>
<dbReference type="AlphaFoldDB" id="A0A165E9G9"/>
<dbReference type="InParanoid" id="A0A165E9G9"/>
<keyword evidence="2" id="KW-1185">Reference proteome</keyword>
<dbReference type="EMBL" id="KV426157">
    <property type="protein sequence ID" value="KZV86391.1"/>
    <property type="molecule type" value="Genomic_DNA"/>
</dbReference>
<evidence type="ECO:0000313" key="1">
    <source>
        <dbReference type="EMBL" id="KZV86391.1"/>
    </source>
</evidence>